<dbReference type="OrthoDB" id="843225at2759"/>
<feature type="non-terminal residue" evidence="2">
    <location>
        <position position="1"/>
    </location>
</feature>
<dbReference type="Gene3D" id="3.40.50.620">
    <property type="entry name" value="HUPs"/>
    <property type="match status" value="1"/>
</dbReference>
<accession>A0A3S0ZYB6</accession>
<dbReference type="InterPro" id="IPR014729">
    <property type="entry name" value="Rossmann-like_a/b/a_fold"/>
</dbReference>
<evidence type="ECO:0000313" key="3">
    <source>
        <dbReference type="Proteomes" id="UP000271974"/>
    </source>
</evidence>
<keyword evidence="3" id="KW-1185">Reference proteome</keyword>
<evidence type="ECO:0000313" key="2">
    <source>
        <dbReference type="EMBL" id="RUS86070.1"/>
    </source>
</evidence>
<evidence type="ECO:0000256" key="1">
    <source>
        <dbReference type="SAM" id="MobiDB-lite"/>
    </source>
</evidence>
<dbReference type="STRING" id="188477.A0A3S0ZYB6"/>
<dbReference type="EMBL" id="RQTK01000151">
    <property type="protein sequence ID" value="RUS86070.1"/>
    <property type="molecule type" value="Genomic_DNA"/>
</dbReference>
<proteinExistence type="predicted"/>
<dbReference type="AlphaFoldDB" id="A0A3S0ZYB6"/>
<name>A0A3S0ZYB6_ELYCH</name>
<feature type="compositionally biased region" description="Basic residues" evidence="1">
    <location>
        <begin position="63"/>
        <end position="75"/>
    </location>
</feature>
<feature type="region of interest" description="Disordered" evidence="1">
    <location>
        <begin position="55"/>
        <end position="83"/>
    </location>
</feature>
<dbReference type="SUPFAM" id="SSF52402">
    <property type="entry name" value="Adenine nucleotide alpha hydrolases-like"/>
    <property type="match status" value="1"/>
</dbReference>
<evidence type="ECO:0008006" key="4">
    <source>
        <dbReference type="Google" id="ProtNLM"/>
    </source>
</evidence>
<sequence length="173" mass="19784">VSGGQSSALWAGFPSRRRSRFIGFFLSFLPATWTKNQIMTSMMEAPVVKITGDVSSASQDRQPHHHHHHHHHHEHLTRYTGGSEQATGKRVLVGVDGSEHSNYALDWFFDHLWSPDNYLVLLNCPDLHDVVKSQWSGGKYVFDREVVDLKLKEGEAQIHHDLEKFKDKLVKHA</sequence>
<protein>
    <recommendedName>
        <fullName evidence="4">UspA domain-containing protein</fullName>
    </recommendedName>
</protein>
<reference evidence="2 3" key="1">
    <citation type="submission" date="2019-01" db="EMBL/GenBank/DDBJ databases">
        <title>A draft genome assembly of the solar-powered sea slug Elysia chlorotica.</title>
        <authorList>
            <person name="Cai H."/>
            <person name="Li Q."/>
            <person name="Fang X."/>
            <person name="Li J."/>
            <person name="Curtis N.E."/>
            <person name="Altenburger A."/>
            <person name="Shibata T."/>
            <person name="Feng M."/>
            <person name="Maeda T."/>
            <person name="Schwartz J.A."/>
            <person name="Shigenobu S."/>
            <person name="Lundholm N."/>
            <person name="Nishiyama T."/>
            <person name="Yang H."/>
            <person name="Hasebe M."/>
            <person name="Li S."/>
            <person name="Pierce S.K."/>
            <person name="Wang J."/>
        </authorList>
    </citation>
    <scope>NUCLEOTIDE SEQUENCE [LARGE SCALE GENOMIC DNA]</scope>
    <source>
        <strain evidence="2">EC2010</strain>
        <tissue evidence="2">Whole organism of an adult</tissue>
    </source>
</reference>
<comment type="caution">
    <text evidence="2">The sequence shown here is derived from an EMBL/GenBank/DDBJ whole genome shotgun (WGS) entry which is preliminary data.</text>
</comment>
<gene>
    <name evidence="2" type="ORF">EGW08_006163</name>
</gene>
<dbReference type="Proteomes" id="UP000271974">
    <property type="component" value="Unassembled WGS sequence"/>
</dbReference>
<feature type="non-terminal residue" evidence="2">
    <location>
        <position position="173"/>
    </location>
</feature>
<organism evidence="2 3">
    <name type="scientific">Elysia chlorotica</name>
    <name type="common">Eastern emerald elysia</name>
    <name type="synonym">Sea slug</name>
    <dbReference type="NCBI Taxonomy" id="188477"/>
    <lineage>
        <taxon>Eukaryota</taxon>
        <taxon>Metazoa</taxon>
        <taxon>Spiralia</taxon>
        <taxon>Lophotrochozoa</taxon>
        <taxon>Mollusca</taxon>
        <taxon>Gastropoda</taxon>
        <taxon>Heterobranchia</taxon>
        <taxon>Euthyneura</taxon>
        <taxon>Panpulmonata</taxon>
        <taxon>Sacoglossa</taxon>
        <taxon>Placobranchoidea</taxon>
        <taxon>Plakobranchidae</taxon>
        <taxon>Elysia</taxon>
    </lineage>
</organism>